<organism evidence="1 2">
    <name type="scientific">Mycena albidolilacea</name>
    <dbReference type="NCBI Taxonomy" id="1033008"/>
    <lineage>
        <taxon>Eukaryota</taxon>
        <taxon>Fungi</taxon>
        <taxon>Dikarya</taxon>
        <taxon>Basidiomycota</taxon>
        <taxon>Agaricomycotina</taxon>
        <taxon>Agaricomycetes</taxon>
        <taxon>Agaricomycetidae</taxon>
        <taxon>Agaricales</taxon>
        <taxon>Marasmiineae</taxon>
        <taxon>Mycenaceae</taxon>
        <taxon>Mycena</taxon>
    </lineage>
</organism>
<evidence type="ECO:0000313" key="1">
    <source>
        <dbReference type="EMBL" id="KAJ7342922.1"/>
    </source>
</evidence>
<evidence type="ECO:0000313" key="2">
    <source>
        <dbReference type="Proteomes" id="UP001218218"/>
    </source>
</evidence>
<sequence>MTIEQMVAYWARLRWARSRPMTTHTVPSLDVSMPSETVDDRLRFVGMAFGSIRLHVMSVRLLCSCSSSSFLVQERMHPSFVAPRRHLSYRGREAGRDAHRSGALAVLYCIRVSPSYPCRARSGRSWAYVRFDVSEAVSVVPRLSFWVDSDFSFSLLFGAGWGGFGPSRGDGIEILPLRVNGVLITLHHFALVILLHSSAHYHDEGNENEQSACFRCS</sequence>
<dbReference type="Proteomes" id="UP001218218">
    <property type="component" value="Unassembled WGS sequence"/>
</dbReference>
<name>A0AAD6ZX90_9AGAR</name>
<gene>
    <name evidence="1" type="ORF">DFH08DRAFT_237006</name>
</gene>
<dbReference type="AlphaFoldDB" id="A0AAD6ZX90"/>
<dbReference type="EMBL" id="JARIHO010000024">
    <property type="protein sequence ID" value="KAJ7342922.1"/>
    <property type="molecule type" value="Genomic_DNA"/>
</dbReference>
<keyword evidence="2" id="KW-1185">Reference proteome</keyword>
<accession>A0AAD6ZX90</accession>
<reference evidence="1" key="1">
    <citation type="submission" date="2023-03" db="EMBL/GenBank/DDBJ databases">
        <title>Massive genome expansion in bonnet fungi (Mycena s.s.) driven by repeated elements and novel gene families across ecological guilds.</title>
        <authorList>
            <consortium name="Lawrence Berkeley National Laboratory"/>
            <person name="Harder C.B."/>
            <person name="Miyauchi S."/>
            <person name="Viragh M."/>
            <person name="Kuo A."/>
            <person name="Thoen E."/>
            <person name="Andreopoulos B."/>
            <person name="Lu D."/>
            <person name="Skrede I."/>
            <person name="Drula E."/>
            <person name="Henrissat B."/>
            <person name="Morin E."/>
            <person name="Kohler A."/>
            <person name="Barry K."/>
            <person name="LaButti K."/>
            <person name="Morin E."/>
            <person name="Salamov A."/>
            <person name="Lipzen A."/>
            <person name="Mereny Z."/>
            <person name="Hegedus B."/>
            <person name="Baldrian P."/>
            <person name="Stursova M."/>
            <person name="Weitz H."/>
            <person name="Taylor A."/>
            <person name="Grigoriev I.V."/>
            <person name="Nagy L.G."/>
            <person name="Martin F."/>
            <person name="Kauserud H."/>
        </authorList>
    </citation>
    <scope>NUCLEOTIDE SEQUENCE</scope>
    <source>
        <strain evidence="1">CBHHK002</strain>
    </source>
</reference>
<comment type="caution">
    <text evidence="1">The sequence shown here is derived from an EMBL/GenBank/DDBJ whole genome shotgun (WGS) entry which is preliminary data.</text>
</comment>
<protein>
    <submittedName>
        <fullName evidence="1">Uncharacterized protein</fullName>
    </submittedName>
</protein>
<proteinExistence type="predicted"/>